<protein>
    <submittedName>
        <fullName evidence="2">Uncharacterized protein</fullName>
    </submittedName>
</protein>
<accession>A0A9Q3HY24</accession>
<proteinExistence type="predicted"/>
<feature type="compositionally biased region" description="Basic and acidic residues" evidence="1">
    <location>
        <begin position="201"/>
        <end position="211"/>
    </location>
</feature>
<gene>
    <name evidence="2" type="ORF">O181_058844</name>
</gene>
<feature type="region of interest" description="Disordered" evidence="1">
    <location>
        <begin position="1"/>
        <end position="23"/>
    </location>
</feature>
<dbReference type="Proteomes" id="UP000765509">
    <property type="component" value="Unassembled WGS sequence"/>
</dbReference>
<reference evidence="2" key="1">
    <citation type="submission" date="2021-03" db="EMBL/GenBank/DDBJ databases">
        <title>Draft genome sequence of rust myrtle Austropuccinia psidii MF-1, a brazilian biotype.</title>
        <authorList>
            <person name="Quecine M.C."/>
            <person name="Pachon D.M.R."/>
            <person name="Bonatelli M.L."/>
            <person name="Correr F.H."/>
            <person name="Franceschini L.M."/>
            <person name="Leite T.F."/>
            <person name="Margarido G.R.A."/>
            <person name="Almeida C.A."/>
            <person name="Ferrarezi J.A."/>
            <person name="Labate C.A."/>
        </authorList>
    </citation>
    <scope>NUCLEOTIDE SEQUENCE</scope>
    <source>
        <strain evidence="2">MF-1</strain>
    </source>
</reference>
<sequence length="481" mass="53517">MTQDSARYSTHSQTKLQENPARNMTDTKNLLELTRDVDMLIEKGFGMLKQEHILRVDSSNFQAWERRLRLIFDSYLKDPLYLQSGYVGDKKHERFCRAVLLSLVPDSIQDSIITIRPCHAIYTWLKHHYFATTRSSQCVAFNKLLSIEIHDDKAPSSLIMQMNEALTDFKNWSGNLGNDYRPETSDIQPSFNSITMTPGTDSHKSKGHCDENDNATYMSHLQQTRTYGEELSCSSWSKKQHGGTDKPRLQTSGSASSIPCPLSDNHPSHTPPFQLLSSTLCIEGNAPTQPLPTTLSTASDRRCKSLQSVYDTGASHSLTGDLLALCCFRKLTKPITLCVATNTAQQSFVTGVGSLIYPGYNGALVSTGAKLQMIGSDILISTEAEGPLLQATYCGNGRKWQLPLFSRLLACAIDNNDVKLTCSNGNLPKESISTIELPCASISAMHARPKRDLKKTERCTDKLDCKKELLQWHCLFGHIGL</sequence>
<feature type="compositionally biased region" description="Polar residues" evidence="1">
    <location>
        <begin position="185"/>
        <end position="200"/>
    </location>
</feature>
<feature type="region of interest" description="Disordered" evidence="1">
    <location>
        <begin position="184"/>
        <end position="213"/>
    </location>
</feature>
<evidence type="ECO:0000313" key="2">
    <source>
        <dbReference type="EMBL" id="MBW0519129.1"/>
    </source>
</evidence>
<feature type="region of interest" description="Disordered" evidence="1">
    <location>
        <begin position="236"/>
        <end position="264"/>
    </location>
</feature>
<name>A0A9Q3HY24_9BASI</name>
<evidence type="ECO:0000313" key="3">
    <source>
        <dbReference type="Proteomes" id="UP000765509"/>
    </source>
</evidence>
<keyword evidence="3" id="KW-1185">Reference proteome</keyword>
<dbReference type="EMBL" id="AVOT02027151">
    <property type="protein sequence ID" value="MBW0519129.1"/>
    <property type="molecule type" value="Genomic_DNA"/>
</dbReference>
<organism evidence="2 3">
    <name type="scientific">Austropuccinia psidii MF-1</name>
    <dbReference type="NCBI Taxonomy" id="1389203"/>
    <lineage>
        <taxon>Eukaryota</taxon>
        <taxon>Fungi</taxon>
        <taxon>Dikarya</taxon>
        <taxon>Basidiomycota</taxon>
        <taxon>Pucciniomycotina</taxon>
        <taxon>Pucciniomycetes</taxon>
        <taxon>Pucciniales</taxon>
        <taxon>Sphaerophragmiaceae</taxon>
        <taxon>Austropuccinia</taxon>
    </lineage>
</organism>
<comment type="caution">
    <text evidence="2">The sequence shown here is derived from an EMBL/GenBank/DDBJ whole genome shotgun (WGS) entry which is preliminary data.</text>
</comment>
<evidence type="ECO:0000256" key="1">
    <source>
        <dbReference type="SAM" id="MobiDB-lite"/>
    </source>
</evidence>
<dbReference type="AlphaFoldDB" id="A0A9Q3HY24"/>